<organism evidence="1 2">
    <name type="scientific">Cupriavidus neocaledonicus</name>
    <dbReference type="NCBI Taxonomy" id="1040979"/>
    <lineage>
        <taxon>Bacteria</taxon>
        <taxon>Pseudomonadati</taxon>
        <taxon>Pseudomonadota</taxon>
        <taxon>Betaproteobacteria</taxon>
        <taxon>Burkholderiales</taxon>
        <taxon>Burkholderiaceae</taxon>
        <taxon>Cupriavidus</taxon>
    </lineage>
</organism>
<gene>
    <name evidence="1" type="ORF">CBM2607_MP21256</name>
</gene>
<sequence>MVAISCPEPTAPHAMTSYFAFNGDADGLCALQQLRLAGASHASDATLVTGVKRDIRLLERIDARAGDTVTALDISLDQNRAGLLRLLDAGVAVDYFDHHHAGDVPSHAGLRAHIDEAAQVCTSILVDRHLDGRHRRWAVTAAFGDNLGDVARTMAAPLGLDAAQTAVLERLGTCLNYNAYGECVADLHCDPADLAQHMLAFADPLDFAAQCATYALLCEGYEDDMARARRLSPMHEVPGAALLVLPDAPWARRAIGVLANELVRGRPGDAIGLLSPRSGGGFAVSVRVPAHSATGAADFCRGFETGGGRRLAGGINHLPDADVERFTRSFADCFGAPLSPAGQTPSPPGRSR</sequence>
<dbReference type="EMBL" id="LT984807">
    <property type="protein sequence ID" value="SPD60598.1"/>
    <property type="molecule type" value="Genomic_DNA"/>
</dbReference>
<evidence type="ECO:0008006" key="3">
    <source>
        <dbReference type="Google" id="ProtNLM"/>
    </source>
</evidence>
<geneLocation type="plasmid" evidence="2">
    <name>ii</name>
</geneLocation>
<evidence type="ECO:0000313" key="2">
    <source>
        <dbReference type="Proteomes" id="UP000255168"/>
    </source>
</evidence>
<keyword evidence="1" id="KW-0614">Plasmid</keyword>
<proteinExistence type="predicted"/>
<dbReference type="Proteomes" id="UP000255168">
    <property type="component" value="Plasmid II"/>
</dbReference>
<name>A0A375HQW5_9BURK</name>
<dbReference type="AlphaFoldDB" id="A0A375HQW5"/>
<evidence type="ECO:0000313" key="1">
    <source>
        <dbReference type="EMBL" id="SPD60598.1"/>
    </source>
</evidence>
<accession>A0A375HQW5</accession>
<dbReference type="SUPFAM" id="SSF64182">
    <property type="entry name" value="DHH phosphoesterases"/>
    <property type="match status" value="1"/>
</dbReference>
<dbReference type="InterPro" id="IPR038763">
    <property type="entry name" value="DHH_sf"/>
</dbReference>
<protein>
    <recommendedName>
        <fullName evidence="3">Acetyltransferase</fullName>
    </recommendedName>
</protein>
<reference evidence="1 2" key="1">
    <citation type="submission" date="2018-01" db="EMBL/GenBank/DDBJ databases">
        <authorList>
            <person name="Clerissi C."/>
        </authorList>
    </citation>
    <scope>NUCLEOTIDE SEQUENCE [LARGE SCALE GENOMIC DNA]</scope>
    <source>
        <strain evidence="1">Cupriavidus taiwanensis STM 6160</strain>
        <plasmid evidence="2">ii</plasmid>
    </source>
</reference>